<evidence type="ECO:0000256" key="2">
    <source>
        <dbReference type="SAM" id="SignalP"/>
    </source>
</evidence>
<protein>
    <submittedName>
        <fullName evidence="3">Uncharacterized protein</fullName>
    </submittedName>
</protein>
<sequence length="317" mass="33849">MATPAVAAVAVAVLAVGSAGCVRAQPAERPDRPSVPALSRAAVELALRTSPYREDQRALRRAEDELTRRCMAAQGFGQPAASSGASARDDDPWHPDPEARRTLGYGFSDTGPSPDDQYPPGLPAAQRDAYARALTGDPGRRATLRLSSGPQFTFATTGCIARSRIRLFGDVMAAARVSYVPQEAYNAIRGQIAVDATMRRALGDWTSCMRKRGVPFASMEDARAAAARRSHEVPPTKGAAPRSEVRIAEADAECALAVDLPGVIDRVGPLYLRELTAEQRRDLNAAADLRLKALQRARALRDAQPHATPTPPPSPSP</sequence>
<organism evidence="3 4">
    <name type="scientific">Streptomyces dengpaensis</name>
    <dbReference type="NCBI Taxonomy" id="2049881"/>
    <lineage>
        <taxon>Bacteria</taxon>
        <taxon>Bacillati</taxon>
        <taxon>Actinomycetota</taxon>
        <taxon>Actinomycetes</taxon>
        <taxon>Kitasatosporales</taxon>
        <taxon>Streptomycetaceae</taxon>
        <taxon>Streptomyces</taxon>
    </lineage>
</organism>
<evidence type="ECO:0000313" key="4">
    <source>
        <dbReference type="Proteomes" id="UP000238413"/>
    </source>
</evidence>
<feature type="region of interest" description="Disordered" evidence="1">
    <location>
        <begin position="296"/>
        <end position="317"/>
    </location>
</feature>
<keyword evidence="2" id="KW-0732">Signal</keyword>
<feature type="chain" id="PRO_5046926672" evidence="2">
    <location>
        <begin position="25"/>
        <end position="317"/>
    </location>
</feature>
<feature type="compositionally biased region" description="Pro residues" evidence="1">
    <location>
        <begin position="308"/>
        <end position="317"/>
    </location>
</feature>
<reference evidence="3 4" key="1">
    <citation type="submission" date="2018-02" db="EMBL/GenBank/DDBJ databases">
        <title>Complete genome sequence of Streptomyces dengpaensis, the producer of angucyclines.</title>
        <authorList>
            <person name="Yumei L."/>
        </authorList>
    </citation>
    <scope>NUCLEOTIDE SEQUENCE [LARGE SCALE GENOMIC DNA]</scope>
    <source>
        <strain evidence="3 4">XZHG99</strain>
    </source>
</reference>
<dbReference type="RefSeq" id="WP_099498874.1">
    <property type="nucleotide sequence ID" value="NZ_CP026652.1"/>
</dbReference>
<dbReference type="EMBL" id="CP026652">
    <property type="protein sequence ID" value="AVH55899.1"/>
    <property type="molecule type" value="Genomic_DNA"/>
</dbReference>
<feature type="compositionally biased region" description="Basic and acidic residues" evidence="1">
    <location>
        <begin position="87"/>
        <end position="101"/>
    </location>
</feature>
<name>A0ABM6SML0_9ACTN</name>
<evidence type="ECO:0000313" key="3">
    <source>
        <dbReference type="EMBL" id="AVH55899.1"/>
    </source>
</evidence>
<accession>A0ABM6SML0</accession>
<dbReference type="Proteomes" id="UP000238413">
    <property type="component" value="Chromosome"/>
</dbReference>
<keyword evidence="4" id="KW-1185">Reference proteome</keyword>
<gene>
    <name evidence="3" type="ORF">C4B68_09080</name>
</gene>
<feature type="region of interest" description="Disordered" evidence="1">
    <location>
        <begin position="75"/>
        <end position="123"/>
    </location>
</feature>
<evidence type="ECO:0000256" key="1">
    <source>
        <dbReference type="SAM" id="MobiDB-lite"/>
    </source>
</evidence>
<proteinExistence type="predicted"/>
<feature type="signal peptide" evidence="2">
    <location>
        <begin position="1"/>
        <end position="24"/>
    </location>
</feature>